<dbReference type="EMBL" id="NPDV01000010">
    <property type="protein sequence ID" value="PJZ52899.1"/>
    <property type="molecule type" value="Genomic_DNA"/>
</dbReference>
<proteinExistence type="predicted"/>
<dbReference type="AlphaFoldDB" id="A0A2M9YN17"/>
<dbReference type="EMBL" id="NPDU01000015">
    <property type="protein sequence ID" value="PJZ62531.1"/>
    <property type="molecule type" value="Genomic_DNA"/>
</dbReference>
<reference evidence="4 5" key="1">
    <citation type="submission" date="2017-07" db="EMBL/GenBank/DDBJ databases">
        <title>Leptospira spp. isolated from tropical soils.</title>
        <authorList>
            <person name="Thibeaux R."/>
            <person name="Iraola G."/>
            <person name="Ferres I."/>
            <person name="Bierque E."/>
            <person name="Girault D."/>
            <person name="Soupe-Gilbert M.-E."/>
            <person name="Picardeau M."/>
            <person name="Goarant C."/>
        </authorList>
    </citation>
    <scope>NUCLEOTIDE SEQUENCE [LARGE SCALE GENOMIC DNA]</scope>
    <source>
        <strain evidence="2 5">FH2-B-C1</strain>
        <strain evidence="3 4">FH2-B-D1</strain>
    </source>
</reference>
<evidence type="ECO:0000313" key="3">
    <source>
        <dbReference type="EMBL" id="PJZ62531.1"/>
    </source>
</evidence>
<evidence type="ECO:0000313" key="5">
    <source>
        <dbReference type="Proteomes" id="UP000232188"/>
    </source>
</evidence>
<dbReference type="Proteomes" id="UP000232149">
    <property type="component" value="Unassembled WGS sequence"/>
</dbReference>
<keyword evidence="4" id="KW-1185">Reference proteome</keyword>
<comment type="caution">
    <text evidence="2">The sequence shown here is derived from an EMBL/GenBank/DDBJ whole genome shotgun (WGS) entry which is preliminary data.</text>
</comment>
<sequence>MPSCGQFAGEPWHKKRPGDPMQRKLRASIVLNPRAKMLIKGAILSCVGKIPANARVSGKVFYVQEGFLENRKTLWPK</sequence>
<feature type="region of interest" description="Disordered" evidence="1">
    <location>
        <begin position="1"/>
        <end position="21"/>
    </location>
</feature>
<evidence type="ECO:0000313" key="4">
    <source>
        <dbReference type="Proteomes" id="UP000232149"/>
    </source>
</evidence>
<protein>
    <submittedName>
        <fullName evidence="2">Uncharacterized protein</fullName>
    </submittedName>
</protein>
<dbReference type="Proteomes" id="UP000232188">
    <property type="component" value="Unassembled WGS sequence"/>
</dbReference>
<gene>
    <name evidence="3" type="ORF">CH376_07780</name>
    <name evidence="2" type="ORF">CH380_12615</name>
</gene>
<name>A0A2M9YN17_9LEPT</name>
<accession>A0A2M9YN17</accession>
<evidence type="ECO:0000256" key="1">
    <source>
        <dbReference type="SAM" id="MobiDB-lite"/>
    </source>
</evidence>
<evidence type="ECO:0000313" key="2">
    <source>
        <dbReference type="EMBL" id="PJZ52899.1"/>
    </source>
</evidence>
<organism evidence="2 5">
    <name type="scientific">Leptospira adleri</name>
    <dbReference type="NCBI Taxonomy" id="2023186"/>
    <lineage>
        <taxon>Bacteria</taxon>
        <taxon>Pseudomonadati</taxon>
        <taxon>Spirochaetota</taxon>
        <taxon>Spirochaetia</taxon>
        <taxon>Leptospirales</taxon>
        <taxon>Leptospiraceae</taxon>
        <taxon>Leptospira</taxon>
    </lineage>
</organism>